<keyword evidence="4" id="KW-0969">Cilium</keyword>
<dbReference type="Gene3D" id="1.20.58.300">
    <property type="entry name" value="FlgN-like"/>
    <property type="match status" value="1"/>
</dbReference>
<dbReference type="SUPFAM" id="SSF140566">
    <property type="entry name" value="FlgN-like"/>
    <property type="match status" value="1"/>
</dbReference>
<name>A0A3G3K0T7_9BACL</name>
<dbReference type="InterPro" id="IPR036679">
    <property type="entry name" value="FlgN-like_sf"/>
</dbReference>
<evidence type="ECO:0000256" key="3">
    <source>
        <dbReference type="SAM" id="MobiDB-lite"/>
    </source>
</evidence>
<gene>
    <name evidence="4" type="ORF">EAV92_17180</name>
</gene>
<keyword evidence="4" id="KW-0282">Flagellum</keyword>
<keyword evidence="5" id="KW-1185">Reference proteome</keyword>
<keyword evidence="4" id="KW-0966">Cell projection</keyword>
<evidence type="ECO:0000313" key="4">
    <source>
        <dbReference type="EMBL" id="AYQ74144.1"/>
    </source>
</evidence>
<dbReference type="EMBL" id="CP033433">
    <property type="protein sequence ID" value="AYQ74144.1"/>
    <property type="molecule type" value="Genomic_DNA"/>
</dbReference>
<keyword evidence="1" id="KW-1005">Bacterial flagellum biogenesis</keyword>
<dbReference type="InterPro" id="IPR007809">
    <property type="entry name" value="FlgN-like"/>
</dbReference>
<proteinExistence type="predicted"/>
<dbReference type="KEGG" id="coh:EAV92_17180"/>
<accession>A0A3G3K0T7</accession>
<dbReference type="RefSeq" id="WP_123042226.1">
    <property type="nucleotide sequence ID" value="NZ_CP033433.1"/>
</dbReference>
<reference evidence="4 5" key="1">
    <citation type="submission" date="2018-10" db="EMBL/GenBank/DDBJ databases">
        <title>Genome Sequence of Cohnella sp.</title>
        <authorList>
            <person name="Srinivasan S."/>
            <person name="Kim M.K."/>
        </authorList>
    </citation>
    <scope>NUCLEOTIDE SEQUENCE [LARGE SCALE GENOMIC DNA]</scope>
    <source>
        <strain evidence="4 5">18JY8-7</strain>
    </source>
</reference>
<protein>
    <submittedName>
        <fullName evidence="4">Flagellar protein FlgN</fullName>
    </submittedName>
</protein>
<dbReference type="Pfam" id="PF05130">
    <property type="entry name" value="FlgN"/>
    <property type="match status" value="1"/>
</dbReference>
<feature type="region of interest" description="Disordered" evidence="3">
    <location>
        <begin position="144"/>
        <end position="164"/>
    </location>
</feature>
<organism evidence="4 5">
    <name type="scientific">Cohnella candidum</name>
    <dbReference type="NCBI Taxonomy" id="2674991"/>
    <lineage>
        <taxon>Bacteria</taxon>
        <taxon>Bacillati</taxon>
        <taxon>Bacillota</taxon>
        <taxon>Bacilli</taxon>
        <taxon>Bacillales</taxon>
        <taxon>Paenibacillaceae</taxon>
        <taxon>Cohnella</taxon>
    </lineage>
</organism>
<evidence type="ECO:0000313" key="5">
    <source>
        <dbReference type="Proteomes" id="UP000269097"/>
    </source>
</evidence>
<evidence type="ECO:0000256" key="1">
    <source>
        <dbReference type="ARBA" id="ARBA00022795"/>
    </source>
</evidence>
<sequence>MSIHELLNALNGLTDIHEEMLQLAREKQKLVVENRVDRLMTLTAKESKAIAAMEQLNLSIHRYTRECWAELGIAPKPGSTLADLLQAVTKAESKRLLAEAADRLMTSIQQLKEQNERNQLLVRQSLEYIAFQIDLITAPPDDMTYSPTKSHAAAAPRRSFDTRA</sequence>
<dbReference type="GO" id="GO:0044780">
    <property type="term" value="P:bacterial-type flagellum assembly"/>
    <property type="evidence" value="ECO:0007669"/>
    <property type="project" value="InterPro"/>
</dbReference>
<dbReference type="Proteomes" id="UP000269097">
    <property type="component" value="Chromosome"/>
</dbReference>
<feature type="coiled-coil region" evidence="2">
    <location>
        <begin position="94"/>
        <end position="121"/>
    </location>
</feature>
<keyword evidence="2" id="KW-0175">Coiled coil</keyword>
<dbReference type="AlphaFoldDB" id="A0A3G3K0T7"/>
<evidence type="ECO:0000256" key="2">
    <source>
        <dbReference type="SAM" id="Coils"/>
    </source>
</evidence>